<keyword evidence="10" id="KW-1185">Reference proteome</keyword>
<dbReference type="EC" id="2.7.13.3" evidence="2"/>
<evidence type="ECO:0000259" key="8">
    <source>
        <dbReference type="SMART" id="SM00388"/>
    </source>
</evidence>
<dbReference type="CDD" id="cd00082">
    <property type="entry name" value="HisKA"/>
    <property type="match status" value="1"/>
</dbReference>
<keyword evidence="6" id="KW-0902">Two-component regulatory system</keyword>
<dbReference type="Gene3D" id="1.10.287.130">
    <property type="match status" value="1"/>
</dbReference>
<keyword evidence="4" id="KW-0808">Transferase</keyword>
<evidence type="ECO:0000256" key="6">
    <source>
        <dbReference type="ARBA" id="ARBA00023012"/>
    </source>
</evidence>
<dbReference type="SUPFAM" id="SSF47384">
    <property type="entry name" value="Homodimeric domain of signal transducing histidine kinase"/>
    <property type="match status" value="1"/>
</dbReference>
<sequence length="303" mass="34535">MFDKLKKKFIIINMSLLTIVFIAIFSVIYMLTAITGERQTEHALNTIMFAPPRPTPDNPAAATSMIAELDINDNTVRAFSFMNISQTYINKAIEKAVQTESLSGKIRIEDNHYAFLKQKTPFGTKIVFVDRTPQHRTLINLLLIFFLVGGISLVLLFLISLYFANKSIHPIKEVFEKQKQFIADASHELRTPLTVIKTNLALITANSQETVKSQAKWIEYICSQTDRMSNLVDELLVTAKLDYMETRPCFSRFDLSKTLTGTLLSFDAVFFENNINLNTQIQADLFLIGEQMSIKKSDHHLNR</sequence>
<dbReference type="GO" id="GO:0016036">
    <property type="term" value="P:cellular response to phosphate starvation"/>
    <property type="evidence" value="ECO:0007669"/>
    <property type="project" value="TreeGrafter"/>
</dbReference>
<keyword evidence="3" id="KW-0597">Phosphoprotein</keyword>
<evidence type="ECO:0000256" key="7">
    <source>
        <dbReference type="SAM" id="Phobius"/>
    </source>
</evidence>
<feature type="transmembrane region" description="Helical" evidence="7">
    <location>
        <begin position="138"/>
        <end position="163"/>
    </location>
</feature>
<dbReference type="Pfam" id="PF00512">
    <property type="entry name" value="HisKA"/>
    <property type="match status" value="1"/>
</dbReference>
<proteinExistence type="predicted"/>
<feature type="domain" description="Signal transduction histidine kinase dimerisation/phosphoacceptor" evidence="8">
    <location>
        <begin position="177"/>
        <end position="244"/>
    </location>
</feature>
<dbReference type="AlphaFoldDB" id="A0A0B7MB09"/>
<keyword evidence="7" id="KW-0812">Transmembrane</keyword>
<dbReference type="InterPro" id="IPR050351">
    <property type="entry name" value="BphY/WalK/GraS-like"/>
</dbReference>
<dbReference type="GO" id="GO:0004721">
    <property type="term" value="F:phosphoprotein phosphatase activity"/>
    <property type="evidence" value="ECO:0007669"/>
    <property type="project" value="TreeGrafter"/>
</dbReference>
<dbReference type="InterPro" id="IPR003661">
    <property type="entry name" value="HisK_dim/P_dom"/>
</dbReference>
<evidence type="ECO:0000256" key="1">
    <source>
        <dbReference type="ARBA" id="ARBA00000085"/>
    </source>
</evidence>
<dbReference type="GO" id="GO:0005886">
    <property type="term" value="C:plasma membrane"/>
    <property type="evidence" value="ECO:0007669"/>
    <property type="project" value="TreeGrafter"/>
</dbReference>
<feature type="transmembrane region" description="Helical" evidence="7">
    <location>
        <begin position="9"/>
        <end position="31"/>
    </location>
</feature>
<keyword evidence="7" id="KW-0472">Membrane</keyword>
<keyword evidence="7" id="KW-1133">Transmembrane helix</keyword>
<evidence type="ECO:0000313" key="9">
    <source>
        <dbReference type="EMBL" id="CEO87699.1"/>
    </source>
</evidence>
<dbReference type="FunFam" id="1.10.287.130:FF:000001">
    <property type="entry name" value="Two-component sensor histidine kinase"/>
    <property type="match status" value="1"/>
</dbReference>
<dbReference type="PANTHER" id="PTHR45453:SF1">
    <property type="entry name" value="PHOSPHATE REGULON SENSOR PROTEIN PHOR"/>
    <property type="match status" value="1"/>
</dbReference>
<dbReference type="PANTHER" id="PTHR45453">
    <property type="entry name" value="PHOSPHATE REGULON SENSOR PROTEIN PHOR"/>
    <property type="match status" value="1"/>
</dbReference>
<dbReference type="Proteomes" id="UP000046155">
    <property type="component" value="Unassembled WGS sequence"/>
</dbReference>
<dbReference type="EMBL" id="CDRZ01000024">
    <property type="protein sequence ID" value="CEO87699.1"/>
    <property type="molecule type" value="Genomic_DNA"/>
</dbReference>
<name>A0A0B7MB09_9FIRM</name>
<evidence type="ECO:0000256" key="5">
    <source>
        <dbReference type="ARBA" id="ARBA00022777"/>
    </source>
</evidence>
<organism evidence="9 10">
    <name type="scientific">Syntrophaceticus schinkii</name>
    <dbReference type="NCBI Taxonomy" id="499207"/>
    <lineage>
        <taxon>Bacteria</taxon>
        <taxon>Bacillati</taxon>
        <taxon>Bacillota</taxon>
        <taxon>Clostridia</taxon>
        <taxon>Thermoanaerobacterales</taxon>
        <taxon>Thermoanaerobacterales Family III. Incertae Sedis</taxon>
        <taxon>Syntrophaceticus</taxon>
    </lineage>
</organism>
<evidence type="ECO:0000313" key="10">
    <source>
        <dbReference type="Proteomes" id="UP000046155"/>
    </source>
</evidence>
<dbReference type="RefSeq" id="WP_198142103.1">
    <property type="nucleotide sequence ID" value="NZ_CDRZ01000024.1"/>
</dbReference>
<dbReference type="GO" id="GO:0000155">
    <property type="term" value="F:phosphorelay sensor kinase activity"/>
    <property type="evidence" value="ECO:0007669"/>
    <property type="project" value="InterPro"/>
</dbReference>
<evidence type="ECO:0000256" key="3">
    <source>
        <dbReference type="ARBA" id="ARBA00022553"/>
    </source>
</evidence>
<evidence type="ECO:0000256" key="2">
    <source>
        <dbReference type="ARBA" id="ARBA00012438"/>
    </source>
</evidence>
<protein>
    <recommendedName>
        <fullName evidence="2">histidine kinase</fullName>
        <ecNumber evidence="2">2.7.13.3</ecNumber>
    </recommendedName>
</protein>
<gene>
    <name evidence="9" type="ORF">SSCH_120009</name>
</gene>
<accession>A0A0B7MB09</accession>
<comment type="catalytic activity">
    <reaction evidence="1">
        <text>ATP + protein L-histidine = ADP + protein N-phospho-L-histidine.</text>
        <dbReference type="EC" id="2.7.13.3"/>
    </reaction>
</comment>
<dbReference type="InterPro" id="IPR036097">
    <property type="entry name" value="HisK_dim/P_sf"/>
</dbReference>
<reference evidence="10" key="1">
    <citation type="submission" date="2015-01" db="EMBL/GenBank/DDBJ databases">
        <authorList>
            <person name="Manzoor Shahid"/>
            <person name="Zubair Saima"/>
        </authorList>
    </citation>
    <scope>NUCLEOTIDE SEQUENCE [LARGE SCALE GENOMIC DNA]</scope>
    <source>
        <strain evidence="10">Sp3</strain>
    </source>
</reference>
<evidence type="ECO:0000256" key="4">
    <source>
        <dbReference type="ARBA" id="ARBA00022679"/>
    </source>
</evidence>
<keyword evidence="5" id="KW-0418">Kinase</keyword>
<dbReference type="SMART" id="SM00388">
    <property type="entry name" value="HisKA"/>
    <property type="match status" value="1"/>
</dbReference>